<dbReference type="GO" id="GO:0005930">
    <property type="term" value="C:axoneme"/>
    <property type="evidence" value="ECO:0007669"/>
    <property type="project" value="UniProtKB-SubCell"/>
</dbReference>
<dbReference type="InterPro" id="IPR036400">
    <property type="entry name" value="Cyt_B5-like_heme/steroid_sf"/>
</dbReference>
<evidence type="ECO:0000256" key="4">
    <source>
        <dbReference type="ARBA" id="ARBA00022723"/>
    </source>
</evidence>
<keyword evidence="13" id="KW-1185">Reference proteome</keyword>
<evidence type="ECO:0000256" key="6">
    <source>
        <dbReference type="ARBA" id="ARBA00023212"/>
    </source>
</evidence>
<protein>
    <recommendedName>
        <fullName evidence="9">Cytochrome b5 domain-containing protein 1</fullName>
    </recommendedName>
</protein>
<dbReference type="KEGG" id="aqu:100635983"/>
<sequence length="271" mass="31193">MAVNHSPILYTDPQPLIEQTLKKSSSLHFIIRKSKGRGQIMGVVCYYGNQTKNKMVTRGNKYFTPGEVAAHNTHSDCWVSFLGKVYDLTELCQNNSGNVLLKPILANAGKDISHWFDPKTKDVKTHVHPVTGCIVPFTPMGRFLHVPPPFPRSDWSNTFGTPWWKETRYCVGILSGRTRKIRIINTLTLQEQVIEVCAEETMNEILQRYKVYNSHASSYTWKYFGNNLDMSKTLEENGIKDEGEDMYVLRLDEEEFLPPINLYFNDDLTEY</sequence>
<dbReference type="STRING" id="400682.A0A1X7V871"/>
<dbReference type="eggNOG" id="KOG0537">
    <property type="taxonomic scope" value="Eukaryota"/>
</dbReference>
<dbReference type="Gene3D" id="3.10.120.10">
    <property type="entry name" value="Cytochrome b5-like heme/steroid binding domain"/>
    <property type="match status" value="1"/>
</dbReference>
<dbReference type="InterPro" id="IPR001199">
    <property type="entry name" value="Cyt_B5-like_heme/steroid-bd"/>
</dbReference>
<dbReference type="SMART" id="SM01117">
    <property type="entry name" value="Cyt-b5"/>
    <property type="match status" value="1"/>
</dbReference>
<dbReference type="EnsemblMetazoa" id="XM_003385268.3">
    <property type="protein sequence ID" value="XP_003385316.2"/>
    <property type="gene ID" value="LOC100635983"/>
</dbReference>
<keyword evidence="7" id="KW-0966">Cell projection</keyword>
<dbReference type="OrthoDB" id="260091at2759"/>
<dbReference type="InterPro" id="IPR052320">
    <property type="entry name" value="Cytochrome_b5_domain"/>
</dbReference>
<evidence type="ECO:0000256" key="1">
    <source>
        <dbReference type="ARBA" id="ARBA00004430"/>
    </source>
</evidence>
<gene>
    <name evidence="12" type="primary">100635983</name>
</gene>
<comment type="similarity">
    <text evidence="8">Belongs to the cytochrome b5 family.</text>
</comment>
<dbReference type="InParanoid" id="A0A1X7V871"/>
<evidence type="ECO:0000313" key="12">
    <source>
        <dbReference type="EnsemblMetazoa" id="Aqu2.1.36201_001"/>
    </source>
</evidence>
<evidence type="ECO:0000256" key="10">
    <source>
        <dbReference type="ARBA" id="ARBA00046139"/>
    </source>
</evidence>
<evidence type="ECO:0000256" key="7">
    <source>
        <dbReference type="ARBA" id="ARBA00023273"/>
    </source>
</evidence>
<evidence type="ECO:0000256" key="2">
    <source>
        <dbReference type="ARBA" id="ARBA00022490"/>
    </source>
</evidence>
<dbReference type="PROSITE" id="PS50255">
    <property type="entry name" value="CYTOCHROME_B5_2"/>
    <property type="match status" value="1"/>
</dbReference>
<evidence type="ECO:0000256" key="8">
    <source>
        <dbReference type="ARBA" id="ARBA00038168"/>
    </source>
</evidence>
<dbReference type="EnsemblMetazoa" id="Aqu2.1.36201_001">
    <property type="protein sequence ID" value="Aqu2.1.36201_001"/>
    <property type="gene ID" value="Aqu2.1.36201"/>
</dbReference>
<evidence type="ECO:0000256" key="5">
    <source>
        <dbReference type="ARBA" id="ARBA00023004"/>
    </source>
</evidence>
<dbReference type="PANTHER" id="PTHR21281">
    <property type="entry name" value="CYTOCHROME B5 DOMAIN-CONTAINING PROTEIN 1"/>
    <property type="match status" value="1"/>
</dbReference>
<proteinExistence type="inferred from homology"/>
<dbReference type="GO" id="GO:0046872">
    <property type="term" value="F:metal ion binding"/>
    <property type="evidence" value="ECO:0007669"/>
    <property type="project" value="UniProtKB-KW"/>
</dbReference>
<dbReference type="AlphaFoldDB" id="A0A1X7V871"/>
<evidence type="ECO:0000256" key="3">
    <source>
        <dbReference type="ARBA" id="ARBA00022617"/>
    </source>
</evidence>
<accession>A0A1X7V871</accession>
<reference evidence="13" key="1">
    <citation type="journal article" date="2010" name="Nature">
        <title>The Amphimedon queenslandica genome and the evolution of animal complexity.</title>
        <authorList>
            <person name="Srivastava M."/>
            <person name="Simakov O."/>
            <person name="Chapman J."/>
            <person name="Fahey B."/>
            <person name="Gauthier M.E."/>
            <person name="Mitros T."/>
            <person name="Richards G.S."/>
            <person name="Conaco C."/>
            <person name="Dacre M."/>
            <person name="Hellsten U."/>
            <person name="Larroux C."/>
            <person name="Putnam N.H."/>
            <person name="Stanke M."/>
            <person name="Adamska M."/>
            <person name="Darling A."/>
            <person name="Degnan S.M."/>
            <person name="Oakley T.H."/>
            <person name="Plachetzki D.C."/>
            <person name="Zhai Y."/>
            <person name="Adamski M."/>
            <person name="Calcino A."/>
            <person name="Cummins S.F."/>
            <person name="Goodstein D.M."/>
            <person name="Harris C."/>
            <person name="Jackson D.J."/>
            <person name="Leys S.P."/>
            <person name="Shu S."/>
            <person name="Woodcroft B.J."/>
            <person name="Vervoort M."/>
            <person name="Kosik K.S."/>
            <person name="Manning G."/>
            <person name="Degnan B.M."/>
            <person name="Rokhsar D.S."/>
        </authorList>
    </citation>
    <scope>NUCLEOTIDE SEQUENCE [LARGE SCALE GENOMIC DNA]</scope>
</reference>
<comment type="function">
    <text evidence="10">Radial spoke stalk protein that binds heme under oxidizing conditions. Required for the coordinated beating of multiple cilia maybe by functioning in a redox signaling pathway.</text>
</comment>
<dbReference type="Proteomes" id="UP000007879">
    <property type="component" value="Unassembled WGS sequence"/>
</dbReference>
<keyword evidence="3" id="KW-0349">Heme</keyword>
<name>A0A1X7V871_AMPQE</name>
<dbReference type="SUPFAM" id="SSF55856">
    <property type="entry name" value="Cytochrome b5-like heme/steroid binding domain"/>
    <property type="match status" value="1"/>
</dbReference>
<keyword evidence="4" id="KW-0479">Metal-binding</keyword>
<organism evidence="12">
    <name type="scientific">Amphimedon queenslandica</name>
    <name type="common">Sponge</name>
    <dbReference type="NCBI Taxonomy" id="400682"/>
    <lineage>
        <taxon>Eukaryota</taxon>
        <taxon>Metazoa</taxon>
        <taxon>Porifera</taxon>
        <taxon>Demospongiae</taxon>
        <taxon>Heteroscleromorpha</taxon>
        <taxon>Haplosclerida</taxon>
        <taxon>Niphatidae</taxon>
        <taxon>Amphimedon</taxon>
    </lineage>
</organism>
<evidence type="ECO:0000256" key="9">
    <source>
        <dbReference type="ARBA" id="ARBA00040649"/>
    </source>
</evidence>
<evidence type="ECO:0000313" key="13">
    <source>
        <dbReference type="Proteomes" id="UP000007879"/>
    </source>
</evidence>
<reference evidence="12" key="2">
    <citation type="submission" date="2017-05" db="UniProtKB">
        <authorList>
            <consortium name="EnsemblMetazoa"/>
        </authorList>
    </citation>
    <scope>IDENTIFICATION</scope>
</reference>
<feature type="domain" description="Cytochrome b5 heme-binding" evidence="11">
    <location>
        <begin position="60"/>
        <end position="126"/>
    </location>
</feature>
<comment type="subcellular location">
    <subcellularLocation>
        <location evidence="1">Cytoplasm</location>
        <location evidence="1">Cytoskeleton</location>
        <location evidence="1">Cilium axoneme</location>
    </subcellularLocation>
</comment>
<dbReference type="PANTHER" id="PTHR21281:SF0">
    <property type="entry name" value="CYTOCHROME B5 DOMAIN-CONTAINING PROTEIN 1"/>
    <property type="match status" value="1"/>
</dbReference>
<dbReference type="Pfam" id="PF00173">
    <property type="entry name" value="Cyt-b5"/>
    <property type="match status" value="1"/>
</dbReference>
<evidence type="ECO:0000259" key="11">
    <source>
        <dbReference type="PROSITE" id="PS50255"/>
    </source>
</evidence>
<keyword evidence="6" id="KW-0206">Cytoskeleton</keyword>
<keyword evidence="5" id="KW-0408">Iron</keyword>
<keyword evidence="2" id="KW-0963">Cytoplasm</keyword>